<accession>A0ABW4BYN4</accession>
<feature type="domain" description="LcnD-like long helical bundle" evidence="8">
    <location>
        <begin position="101"/>
        <end position="312"/>
    </location>
</feature>
<gene>
    <name evidence="11" type="ORF">ACFQ5L_02745</name>
</gene>
<feature type="transmembrane region" description="Helical" evidence="7">
    <location>
        <begin position="20"/>
        <end position="40"/>
    </location>
</feature>
<dbReference type="InterPro" id="IPR005696">
    <property type="entry name" value="MesE/LcnD"/>
</dbReference>
<dbReference type="Proteomes" id="UP001597188">
    <property type="component" value="Unassembled WGS sequence"/>
</dbReference>
<evidence type="ECO:0000259" key="9">
    <source>
        <dbReference type="Pfam" id="PF25935"/>
    </source>
</evidence>
<evidence type="ECO:0000256" key="1">
    <source>
        <dbReference type="ARBA" id="ARBA00004167"/>
    </source>
</evidence>
<dbReference type="InterPro" id="IPR058795">
    <property type="entry name" value="LcnD_C"/>
</dbReference>
<keyword evidence="3" id="KW-0813">Transport</keyword>
<name>A0ABW4BYN4_9LACO</name>
<dbReference type="InterPro" id="IPR058786">
    <property type="entry name" value="BSH_LcnD"/>
</dbReference>
<reference evidence="12" key="1">
    <citation type="journal article" date="2019" name="Int. J. Syst. Evol. Microbiol.">
        <title>The Global Catalogue of Microorganisms (GCM) 10K type strain sequencing project: providing services to taxonomists for standard genome sequencing and annotation.</title>
        <authorList>
            <consortium name="The Broad Institute Genomics Platform"/>
            <consortium name="The Broad Institute Genome Sequencing Center for Infectious Disease"/>
            <person name="Wu L."/>
            <person name="Ma J."/>
        </authorList>
    </citation>
    <scope>NUCLEOTIDE SEQUENCE [LARGE SCALE GENOMIC DNA]</scope>
    <source>
        <strain evidence="12">CCM 8931</strain>
    </source>
</reference>
<evidence type="ECO:0000259" key="10">
    <source>
        <dbReference type="Pfam" id="PF25940"/>
    </source>
</evidence>
<evidence type="ECO:0000256" key="4">
    <source>
        <dbReference type="ARBA" id="ARBA00022692"/>
    </source>
</evidence>
<dbReference type="PANTHER" id="PTHR30386:SF26">
    <property type="entry name" value="TRANSPORT PROTEIN COMB"/>
    <property type="match status" value="1"/>
</dbReference>
<dbReference type="InterPro" id="IPR050739">
    <property type="entry name" value="MFP"/>
</dbReference>
<evidence type="ECO:0000256" key="6">
    <source>
        <dbReference type="ARBA" id="ARBA00023136"/>
    </source>
</evidence>
<dbReference type="Pfam" id="PF25887">
    <property type="entry name" value="HB_LcnD"/>
    <property type="match status" value="1"/>
</dbReference>
<keyword evidence="4 7" id="KW-0812">Transmembrane</keyword>
<feature type="transmembrane region" description="Helical" evidence="7">
    <location>
        <begin position="428"/>
        <end position="450"/>
    </location>
</feature>
<evidence type="ECO:0000256" key="5">
    <source>
        <dbReference type="ARBA" id="ARBA00022989"/>
    </source>
</evidence>
<dbReference type="RefSeq" id="WP_137635345.1">
    <property type="nucleotide sequence ID" value="NZ_BJDL01000020.1"/>
</dbReference>
<dbReference type="Pfam" id="PF25940">
    <property type="entry name" value="LcnD_C"/>
    <property type="match status" value="1"/>
</dbReference>
<keyword evidence="12" id="KW-1185">Reference proteome</keyword>
<dbReference type="EMBL" id="JBHTOJ010000008">
    <property type="protein sequence ID" value="MFD1419875.1"/>
    <property type="molecule type" value="Genomic_DNA"/>
</dbReference>
<feature type="domain" description="LcnD-like C-terminal" evidence="10">
    <location>
        <begin position="356"/>
        <end position="443"/>
    </location>
</feature>
<organism evidence="11 12">
    <name type="scientific">Lactiplantibacillus songbeiensis</name>
    <dbReference type="NCBI Taxonomy" id="2559920"/>
    <lineage>
        <taxon>Bacteria</taxon>
        <taxon>Bacillati</taxon>
        <taxon>Bacillota</taxon>
        <taxon>Bacilli</taxon>
        <taxon>Lactobacillales</taxon>
        <taxon>Lactobacillaceae</taxon>
        <taxon>Lactiplantibacillus</taxon>
    </lineage>
</organism>
<comment type="caution">
    <text evidence="11">The sequence shown here is derived from an EMBL/GenBank/DDBJ whole genome shotgun (WGS) entry which is preliminary data.</text>
</comment>
<proteinExistence type="inferred from homology"/>
<evidence type="ECO:0000259" key="8">
    <source>
        <dbReference type="Pfam" id="PF25887"/>
    </source>
</evidence>
<evidence type="ECO:0000313" key="12">
    <source>
        <dbReference type="Proteomes" id="UP001597188"/>
    </source>
</evidence>
<evidence type="ECO:0000256" key="2">
    <source>
        <dbReference type="ARBA" id="ARBA00009477"/>
    </source>
</evidence>
<dbReference type="PANTHER" id="PTHR30386">
    <property type="entry name" value="MEMBRANE FUSION SUBUNIT OF EMRAB-TOLC MULTIDRUG EFFLUX PUMP"/>
    <property type="match status" value="1"/>
</dbReference>
<feature type="domain" description="LcnD-like barrel-sandwich hybrid" evidence="9">
    <location>
        <begin position="60"/>
        <end position="351"/>
    </location>
</feature>
<comment type="subcellular location">
    <subcellularLocation>
        <location evidence="1">Membrane</location>
        <topology evidence="1">Single-pass membrane protein</topology>
    </subcellularLocation>
</comment>
<comment type="similarity">
    <text evidence="2">Belongs to the membrane fusion protein (MFP) (TC 8.A.1) family.</text>
</comment>
<evidence type="ECO:0000256" key="7">
    <source>
        <dbReference type="SAM" id="Phobius"/>
    </source>
</evidence>
<sequence>MDKHFLESSEFYSARYNNFSTIIIIPTVILLFCLLLFSLFGKRENVITGNGEIAAVGNVPDVQTTVNSEIKHDYLAEGKYVHKGQRLLTYSNVGNRSELGQAKAQGKQLKNQVVALKRLKDSISNNRDTFTKDDKFGYRAILRSYLNQRRVYLTENRMLTKKSLSDKSKQSELINTESNVVDRGESRLQSYQHIYAAVKSGNKYGNDRKYSYLYQEYQAKLKNIKLKQEKNSLKVSFLEDLQSQIDTQKDSLASAKIQLTELKDFDRTKYDVSSNKTKLLTLQDDQLTTVATNLVKVEQNLGTVKTDLKKLQSDSHLYVVKASKSGILHVDSQYVGEKYVGTGSTIAQIYPVLKNQKEVKIAAYIPSTDISSVRLEQDIRFKVARNVTKPIVLTGKINKIGISPTNFNKGNYYLVTAKAKIDSTDRYLLKYGMMGSVSIITGKTTIWGYYKNVLFNKNK</sequence>
<dbReference type="Gene3D" id="2.40.30.170">
    <property type="match status" value="1"/>
</dbReference>
<keyword evidence="6 7" id="KW-0472">Membrane</keyword>
<dbReference type="Pfam" id="PF25935">
    <property type="entry name" value="BSH_LcnD"/>
    <property type="match status" value="1"/>
</dbReference>
<keyword evidence="5 7" id="KW-1133">Transmembrane helix</keyword>
<dbReference type="NCBIfam" id="TIGR01000">
    <property type="entry name" value="bacteriocin_acc"/>
    <property type="match status" value="1"/>
</dbReference>
<evidence type="ECO:0000256" key="3">
    <source>
        <dbReference type="ARBA" id="ARBA00022448"/>
    </source>
</evidence>
<dbReference type="InterPro" id="IPR058794">
    <property type="entry name" value="HB_LcnD"/>
</dbReference>
<evidence type="ECO:0000313" key="11">
    <source>
        <dbReference type="EMBL" id="MFD1419875.1"/>
    </source>
</evidence>
<protein>
    <submittedName>
        <fullName evidence="11">Bacteriocin secretion accessory protein</fullName>
    </submittedName>
</protein>